<feature type="transmembrane region" description="Helical" evidence="6">
    <location>
        <begin position="122"/>
        <end position="140"/>
    </location>
</feature>
<feature type="transmembrane region" description="Helical" evidence="6">
    <location>
        <begin position="230"/>
        <end position="251"/>
    </location>
</feature>
<feature type="transmembrane region" description="Helical" evidence="6">
    <location>
        <begin position="403"/>
        <end position="426"/>
    </location>
</feature>
<dbReference type="Proteomes" id="UP000248044">
    <property type="component" value="Chromosome"/>
</dbReference>
<feature type="transmembrane region" description="Helical" evidence="6">
    <location>
        <begin position="152"/>
        <end position="172"/>
    </location>
</feature>
<feature type="transmembrane region" description="Helical" evidence="6">
    <location>
        <begin position="192"/>
        <end position="209"/>
    </location>
</feature>
<accession>A0A2U9IHX4</accession>
<evidence type="ECO:0000256" key="2">
    <source>
        <dbReference type="ARBA" id="ARBA00022475"/>
    </source>
</evidence>
<evidence type="ECO:0000256" key="6">
    <source>
        <dbReference type="SAM" id="Phobius"/>
    </source>
</evidence>
<keyword evidence="5 6" id="KW-0472">Membrane</keyword>
<feature type="transmembrane region" description="Helical" evidence="6">
    <location>
        <begin position="899"/>
        <end position="923"/>
    </location>
</feature>
<feature type="transmembrane region" description="Helical" evidence="6">
    <location>
        <begin position="363"/>
        <end position="391"/>
    </location>
</feature>
<evidence type="ECO:0000313" key="9">
    <source>
        <dbReference type="Proteomes" id="UP000248044"/>
    </source>
</evidence>
<feature type="transmembrane region" description="Helical" evidence="6">
    <location>
        <begin position="5"/>
        <end position="20"/>
    </location>
</feature>
<dbReference type="InterPro" id="IPR001750">
    <property type="entry name" value="ND/Mrp_TM"/>
</dbReference>
<evidence type="ECO:0000313" key="8">
    <source>
        <dbReference type="EMBL" id="AWR95586.1"/>
    </source>
</evidence>
<feature type="transmembrane region" description="Helical" evidence="6">
    <location>
        <begin position="316"/>
        <end position="342"/>
    </location>
</feature>
<dbReference type="GeneID" id="36833350"/>
<feature type="transmembrane region" description="Helical" evidence="6">
    <location>
        <begin position="287"/>
        <end position="310"/>
    </location>
</feature>
<feature type="transmembrane region" description="Helical" evidence="6">
    <location>
        <begin position="661"/>
        <end position="683"/>
    </location>
</feature>
<dbReference type="EMBL" id="CP029289">
    <property type="protein sequence ID" value="AWR95586.1"/>
    <property type="molecule type" value="Genomic_DNA"/>
</dbReference>
<dbReference type="PANTHER" id="PTHR42703:SF1">
    <property type="entry name" value="NA(+)_H(+) ANTIPORTER SUBUNIT D1"/>
    <property type="match status" value="1"/>
</dbReference>
<dbReference type="PRINTS" id="PR01434">
    <property type="entry name" value="NADHDHGNASE5"/>
</dbReference>
<feature type="transmembrane region" description="Helical" evidence="6">
    <location>
        <begin position="511"/>
        <end position="529"/>
    </location>
</feature>
<reference evidence="8 9" key="1">
    <citation type="submission" date="2018-05" db="EMBL/GenBank/DDBJ databases">
        <title>Complete Genome Sequences of Extremely Thermoacidophilic, Metal-Mobilizing Type-Strain Members of the Archaeal Family Sulfolobaceae: Acidianus brierleyi DSM-1651T, Acidianus sulfidivorans DSM-18786T, Metallosphaera hakonensis DSM-7519T, and Metallosphaera prunae DSM-10039T.</title>
        <authorList>
            <person name="Counts J.A."/>
            <person name="Kelly R.M."/>
        </authorList>
    </citation>
    <scope>NUCLEOTIDE SEQUENCE [LARGE SCALE GENOMIC DNA]</scope>
    <source>
        <strain evidence="8 9">DSM 1651</strain>
    </source>
</reference>
<feature type="transmembrane region" description="Helical" evidence="6">
    <location>
        <begin position="27"/>
        <end position="46"/>
    </location>
</feature>
<keyword evidence="4 6" id="KW-1133">Transmembrane helix</keyword>
<dbReference type="AlphaFoldDB" id="A0A2U9IHX4"/>
<feature type="transmembrane region" description="Helical" evidence="6">
    <location>
        <begin position="1032"/>
        <end position="1055"/>
    </location>
</feature>
<sequence length="1154" mass="127975">MIPYIIFILSLILVLITFLMKKKLYAISLSIIAITINSYFLLKSGLFTNFFVGTRIGSFGFTVNSLNYPFLITILIVSILTLIFSSKYFEGRKINWGLFSGFFSLSSVTLIYTVLSTNLLELLIFLEVSIISVFFLILLYGKEDKERASSMFILWSQIGMSLLLASIILIGIGLNTMDIYKTYGIFNNFSSFGYAVLVFMLATIGMMIKSAQVGANTWLPKTYKESPSSVIILNSLVTGISLYIVILYFYLFNSLSYLAPIFIGWAILSMIYGGINTFSQNNMNKFLGYSSISQLGYMLLGASISFFIGLNSSVTIIPLGILASIFIYISIAFGKGILFMSVGGIEKEVEYKEDGLFKSSPIYTAFSFIGVLNVLGLPPTIGFIGEILLILSSAELIQKAGILFIPIIIGILISIAISSGYAALFFKKIYGGKKLSANLDKSLYTVTMGILSILSVILSLDPEILSSSFNNFVTFTSGNYFILPLIVFLPSLGSFLALITPSSLSQNLRGYISLATIGIASALGIYNLINILSVPHTFISTVFSFDLFSYFAFSSSLMQSIISVFVLVISFFIALYSIDYMKEDKVLRRYWGFFGFFITSMLAVVLSNNLILFLLGWEGTSLASFALISYYLDDTEKNIVGDPGKIFFGIRNVSTPSVSGIRALIFTRMADVGLIAGLGYLLFETTFSQYSGISALYPPGTSIFGSLSTFTSPFSMIILILLYIGGLCKSAQFPFTQWLITAMTGPTPVSALIHAATMVNLGAIFTFLTYPFLVGNSSLNLYTFFEFMIAISAFTAIYTSLNALVSNEQKVILANSTADQISLMILSSSIGGILTLYFHSIAYLYTGISIGILQMIAHGLYKASLFMNAGSVIHYTESRYIGEYPSLYKRLKSVFTLQLLASLNLASIPPLIGFWAHSFIAYLVSFNPYLVTLYLILEFASAIYIIRYLVRTFLWRGENMIGIDLLYKPPRYSYATFSYSNHDLHNYSKDENRLGKLMIISPGLLVAITIITGALIVGITRFMSTQMFAIKGFLSFSLSDALISLLGIVVAYLVFTRNIHIEKLNPVMDFLYSGFFIYPLLDKLGMYSMKFFNKTYETIEYNGLYTALNVKLPLMVRKFGGWAVTKVQTGILRNYVGFYIVGLIMVLIILLIII</sequence>
<feature type="transmembrane region" description="Helical" evidence="6">
    <location>
        <begin position="997"/>
        <end position="1020"/>
    </location>
</feature>
<feature type="transmembrane region" description="Helical" evidence="6">
    <location>
        <begin position="560"/>
        <end position="578"/>
    </location>
</feature>
<dbReference type="GO" id="GO:0005886">
    <property type="term" value="C:plasma membrane"/>
    <property type="evidence" value="ECO:0007669"/>
    <property type="project" value="UniProtKB-SubCell"/>
</dbReference>
<evidence type="ECO:0000256" key="5">
    <source>
        <dbReference type="ARBA" id="ARBA00023136"/>
    </source>
</evidence>
<evidence type="ECO:0000256" key="4">
    <source>
        <dbReference type="ARBA" id="ARBA00022989"/>
    </source>
</evidence>
<feature type="transmembrane region" description="Helical" evidence="6">
    <location>
        <begin position="1135"/>
        <end position="1153"/>
    </location>
</feature>
<feature type="domain" description="NADH:quinone oxidoreductase/Mrp antiporter transmembrane" evidence="7">
    <location>
        <begin position="116"/>
        <end position="404"/>
    </location>
</feature>
<feature type="transmembrane region" description="Helical" evidence="6">
    <location>
        <begin position="929"/>
        <end position="950"/>
    </location>
</feature>
<feature type="transmembrane region" description="Helical" evidence="6">
    <location>
        <begin position="590"/>
        <end position="615"/>
    </location>
</feature>
<keyword evidence="9" id="KW-1185">Reference proteome</keyword>
<organism evidence="8 9">
    <name type="scientific">Acidianus brierleyi</name>
    <dbReference type="NCBI Taxonomy" id="41673"/>
    <lineage>
        <taxon>Archaea</taxon>
        <taxon>Thermoproteota</taxon>
        <taxon>Thermoprotei</taxon>
        <taxon>Sulfolobales</taxon>
        <taxon>Sulfolobaceae</taxon>
        <taxon>Acidianus</taxon>
    </lineage>
</organism>
<dbReference type="OrthoDB" id="371891at2157"/>
<dbReference type="PANTHER" id="PTHR42703">
    <property type="entry name" value="NADH DEHYDROGENASE"/>
    <property type="match status" value="1"/>
</dbReference>
<feature type="domain" description="NADH:quinone oxidoreductase/Mrp antiporter transmembrane" evidence="7">
    <location>
        <begin position="658"/>
        <end position="930"/>
    </location>
</feature>
<dbReference type="Pfam" id="PF00361">
    <property type="entry name" value="Proton_antipo_M"/>
    <property type="match status" value="2"/>
</dbReference>
<evidence type="ECO:0000256" key="1">
    <source>
        <dbReference type="ARBA" id="ARBA00004651"/>
    </source>
</evidence>
<dbReference type="RefSeq" id="WP_110271464.1">
    <property type="nucleotide sequence ID" value="NZ_CP029289.2"/>
</dbReference>
<protein>
    <submittedName>
        <fullName evidence="8">Oxidoreductase</fullName>
    </submittedName>
</protein>
<dbReference type="InterPro" id="IPR050586">
    <property type="entry name" value="CPA3_Na-H_Antiporter_D"/>
</dbReference>
<gene>
    <name evidence="8" type="ORF">DFR85_14300</name>
</gene>
<feature type="transmembrane region" description="Helical" evidence="6">
    <location>
        <begin position="96"/>
        <end position="116"/>
    </location>
</feature>
<evidence type="ECO:0000259" key="7">
    <source>
        <dbReference type="Pfam" id="PF00361"/>
    </source>
</evidence>
<comment type="subcellular location">
    <subcellularLocation>
        <location evidence="1">Cell membrane</location>
        <topology evidence="1">Multi-pass membrane protein</topology>
    </subcellularLocation>
</comment>
<keyword evidence="3 6" id="KW-0812">Transmembrane</keyword>
<name>A0A2U9IHX4_9CREN</name>
<feature type="transmembrane region" description="Helical" evidence="6">
    <location>
        <begin position="703"/>
        <end position="728"/>
    </location>
</feature>
<feature type="transmembrane region" description="Helical" evidence="6">
    <location>
        <begin position="821"/>
        <end position="838"/>
    </location>
</feature>
<dbReference type="KEGG" id="abri:DFR85_14300"/>
<feature type="transmembrane region" description="Helical" evidence="6">
    <location>
        <begin position="257"/>
        <end position="275"/>
    </location>
</feature>
<evidence type="ECO:0000256" key="3">
    <source>
        <dbReference type="ARBA" id="ARBA00022692"/>
    </source>
</evidence>
<proteinExistence type="predicted"/>
<keyword evidence="2" id="KW-1003">Cell membrane</keyword>
<feature type="transmembrane region" description="Helical" evidence="6">
    <location>
        <begin position="66"/>
        <end position="84"/>
    </location>
</feature>
<feature type="transmembrane region" description="Helical" evidence="6">
    <location>
        <begin position="442"/>
        <end position="460"/>
    </location>
</feature>
<feature type="transmembrane region" description="Helical" evidence="6">
    <location>
        <begin position="749"/>
        <end position="773"/>
    </location>
</feature>
<feature type="transmembrane region" description="Helical" evidence="6">
    <location>
        <begin position="480"/>
        <end position="499"/>
    </location>
</feature>
<feature type="transmembrane region" description="Helical" evidence="6">
    <location>
        <begin position="779"/>
        <end position="801"/>
    </location>
</feature>